<feature type="region of interest" description="Disordered" evidence="7">
    <location>
        <begin position="231"/>
        <end position="345"/>
    </location>
</feature>
<evidence type="ECO:0000256" key="4">
    <source>
        <dbReference type="ARBA" id="ARBA00023125"/>
    </source>
</evidence>
<dbReference type="Gene3D" id="4.10.240.10">
    <property type="entry name" value="Zn(2)-C6 fungal-type DNA-binding domain"/>
    <property type="match status" value="1"/>
</dbReference>
<keyword evidence="2" id="KW-0479">Metal-binding</keyword>
<dbReference type="EMBL" id="CENE01000005">
    <property type="protein sequence ID" value="CEQ40201.1"/>
    <property type="molecule type" value="Genomic_DNA"/>
</dbReference>
<dbReference type="CDD" id="cd12148">
    <property type="entry name" value="fungal_TF_MHR"/>
    <property type="match status" value="1"/>
</dbReference>
<dbReference type="PANTHER" id="PTHR31845">
    <property type="entry name" value="FINGER DOMAIN PROTEIN, PUTATIVE-RELATED"/>
    <property type="match status" value="1"/>
</dbReference>
<evidence type="ECO:0000256" key="7">
    <source>
        <dbReference type="SAM" id="MobiDB-lite"/>
    </source>
</evidence>
<feature type="compositionally biased region" description="Low complexity" evidence="7">
    <location>
        <begin position="1"/>
        <end position="40"/>
    </location>
</feature>
<feature type="region of interest" description="Disordered" evidence="7">
    <location>
        <begin position="1"/>
        <end position="48"/>
    </location>
</feature>
<accession>A0A0D6EJX8</accession>
<evidence type="ECO:0000256" key="1">
    <source>
        <dbReference type="ARBA" id="ARBA00004123"/>
    </source>
</evidence>
<reference evidence="10" key="1">
    <citation type="submission" date="2015-02" db="EMBL/GenBank/DDBJ databases">
        <authorList>
            <person name="Gon?alves P."/>
        </authorList>
    </citation>
    <scope>NUCLEOTIDE SEQUENCE [LARGE SCALE GENOMIC DNA]</scope>
</reference>
<dbReference type="AlphaFoldDB" id="A0A0D6EJX8"/>
<dbReference type="InterPro" id="IPR001138">
    <property type="entry name" value="Zn2Cys6_DnaBD"/>
</dbReference>
<dbReference type="Proteomes" id="UP000243876">
    <property type="component" value="Unassembled WGS sequence"/>
</dbReference>
<dbReference type="GO" id="GO:0008270">
    <property type="term" value="F:zinc ion binding"/>
    <property type="evidence" value="ECO:0007669"/>
    <property type="project" value="InterPro"/>
</dbReference>
<dbReference type="GO" id="GO:0005634">
    <property type="term" value="C:nucleus"/>
    <property type="evidence" value="ECO:0007669"/>
    <property type="project" value="UniProtKB-SubCell"/>
</dbReference>
<dbReference type="InterPro" id="IPR051089">
    <property type="entry name" value="prtT"/>
</dbReference>
<comment type="subcellular location">
    <subcellularLocation>
        <location evidence="1">Nucleus</location>
    </subcellularLocation>
</comment>
<keyword evidence="3" id="KW-0805">Transcription regulation</keyword>
<dbReference type="Pfam" id="PF04082">
    <property type="entry name" value="Fungal_trans"/>
    <property type="match status" value="1"/>
</dbReference>
<dbReference type="GO" id="GO:0000976">
    <property type="term" value="F:transcription cis-regulatory region binding"/>
    <property type="evidence" value="ECO:0007669"/>
    <property type="project" value="TreeGrafter"/>
</dbReference>
<feature type="compositionally biased region" description="Low complexity" evidence="7">
    <location>
        <begin position="322"/>
        <end position="345"/>
    </location>
</feature>
<keyword evidence="4" id="KW-0238">DNA-binding</keyword>
<evidence type="ECO:0000256" key="6">
    <source>
        <dbReference type="ARBA" id="ARBA00023242"/>
    </source>
</evidence>
<evidence type="ECO:0000256" key="3">
    <source>
        <dbReference type="ARBA" id="ARBA00023015"/>
    </source>
</evidence>
<dbReference type="OrthoDB" id="39175at2759"/>
<evidence type="ECO:0000259" key="8">
    <source>
        <dbReference type="Pfam" id="PF04082"/>
    </source>
</evidence>
<dbReference type="PANTHER" id="PTHR31845:SF17">
    <property type="entry name" value="ZN(II)2CYS6 TRANSCRIPTION FACTOR (EUROFUNG)"/>
    <property type="match status" value="1"/>
</dbReference>
<feature type="domain" description="Xylanolytic transcriptional activator regulatory" evidence="8">
    <location>
        <begin position="420"/>
        <end position="597"/>
    </location>
</feature>
<dbReference type="InterPro" id="IPR036864">
    <property type="entry name" value="Zn2-C6_fun-type_DNA-bd_sf"/>
</dbReference>
<dbReference type="InterPro" id="IPR007219">
    <property type="entry name" value="XnlR_reg_dom"/>
</dbReference>
<keyword evidence="6" id="KW-0539">Nucleus</keyword>
<evidence type="ECO:0000313" key="9">
    <source>
        <dbReference type="EMBL" id="CEQ40201.1"/>
    </source>
</evidence>
<evidence type="ECO:0000313" key="10">
    <source>
        <dbReference type="Proteomes" id="UP000243876"/>
    </source>
</evidence>
<gene>
    <name evidence="9" type="primary">SPOSA6832_01807</name>
</gene>
<keyword evidence="10" id="KW-1185">Reference proteome</keyword>
<feature type="region of interest" description="Disordered" evidence="7">
    <location>
        <begin position="864"/>
        <end position="884"/>
    </location>
</feature>
<protein>
    <submittedName>
        <fullName evidence="9">SPOSA6832_01807-mRNA-1:cds</fullName>
    </submittedName>
</protein>
<evidence type="ECO:0000256" key="2">
    <source>
        <dbReference type="ARBA" id="ARBA00022723"/>
    </source>
</evidence>
<feature type="compositionally biased region" description="Polar residues" evidence="7">
    <location>
        <begin position="287"/>
        <end position="318"/>
    </location>
</feature>
<sequence>MPPDISISPQGSASSSHQSHPPRTASTPAASSSSLAALPPFLGPDGKPLHGNALTNAIRGGIRVETANGGERTSRACLACRKLKRAQAHALRWSSPLEKDGRWRWGMRSRGVAVEGRLGRQSARTAVLLCTSDKQTAEAGDEDDLAFAQTRCDGAEDPPCKRCRAGGHECVFVESKRGKRPSRKSAADSSLADKFRMVEKTLSVVLDSIGSGEKPDLTALSQLQASLADGIASDEPRRASVSTASGMRAGSSAGEKDDDGNSPESSDEMGDGPTFSKPRTKRARHGSATTSSGTIFDSPQLGNNLALSPNASVGSNRLPSLPAGNGRPPSRSPSNPSPAGTGPNSLALLADASLAAQIEGRSQLTGLDSTFKLSTVTNAIQRDPNGFGDLDGDGSKAGKTPSVLAKGIVTPELAVELFTIFFDYAYIHLPLLDPAQHTAPHVCATSPFLFTVILAVASRFHSDPTLHSRIYEHAHQCFVDCLSDGERSVEAVQACCILTVWTYPPKGEGDAAGREERPKRAWLYFGMAVRMGLELNLFRPPAFVDAHLSKPGNASKSNPWISLPKDGPEAVTDQEVWDALNRERTWLMVFVIDRKCVGSFLFPSCFKLKLACLHCTACPPSWAGPTRSRKRSRCFFRFTRHVSLLTSVAALFQPPLSPALLIYLRETGVIAHVELQTIMGQVMDTFRDRLYGLSSASDEMPSPVVMKLFNSRMDEWKARWCPMPGEPIANNLLFYFYSSKLFLNTIPLHTMLRNGDASDDPDSVSSTISAAKNLLELGHAYAELSVLRHCPDVNFLLMLYSSVFLVKVRVSNSRFAQLVDSDELSQMLLSLMKDCQIAAHGDPRHAAMTCLLMVRALGASWKALETGGGSGSRSRATSTRGEGDSEVLHGPMLPHQAYGGSVNYHPSALDGTLAAPQHISLAGAMPPSPAPYYQSTSSNPFTNPFAATSTTVTPLPSYRNGPASGAQTPSALAASGFVLDGTGSGAVPGGGLEGVDTFLNDSHFFNSLLVGRGASGFFDWQDTTLPGLDFDPNMMSDPNFAFGNFGFGLSTASAIPSPSLGGEQIDPMLAAGERERKPTM</sequence>
<organism evidence="9 10">
    <name type="scientific">Sporidiobolus salmonicolor</name>
    <name type="common">Yeast-like fungus</name>
    <name type="synonym">Sporobolomyces salmonicolor</name>
    <dbReference type="NCBI Taxonomy" id="5005"/>
    <lineage>
        <taxon>Eukaryota</taxon>
        <taxon>Fungi</taxon>
        <taxon>Dikarya</taxon>
        <taxon>Basidiomycota</taxon>
        <taxon>Pucciniomycotina</taxon>
        <taxon>Microbotryomycetes</taxon>
        <taxon>Sporidiobolales</taxon>
        <taxon>Sporidiobolaceae</taxon>
        <taxon>Sporobolomyces</taxon>
    </lineage>
</organism>
<dbReference type="CDD" id="cd00067">
    <property type="entry name" value="GAL4"/>
    <property type="match status" value="1"/>
</dbReference>
<feature type="non-terminal residue" evidence="9">
    <location>
        <position position="1"/>
    </location>
</feature>
<feature type="compositionally biased region" description="Acidic residues" evidence="7">
    <location>
        <begin position="256"/>
        <end position="270"/>
    </location>
</feature>
<keyword evidence="5" id="KW-0804">Transcription</keyword>
<name>A0A0D6EJX8_SPOSA</name>
<dbReference type="GO" id="GO:0000981">
    <property type="term" value="F:DNA-binding transcription factor activity, RNA polymerase II-specific"/>
    <property type="evidence" value="ECO:0007669"/>
    <property type="project" value="InterPro"/>
</dbReference>
<proteinExistence type="predicted"/>
<dbReference type="GO" id="GO:0006351">
    <property type="term" value="P:DNA-templated transcription"/>
    <property type="evidence" value="ECO:0007669"/>
    <property type="project" value="InterPro"/>
</dbReference>
<evidence type="ECO:0000256" key="5">
    <source>
        <dbReference type="ARBA" id="ARBA00023163"/>
    </source>
</evidence>